<name>A0ACB9CQS8_CICIN</name>
<dbReference type="Proteomes" id="UP001055811">
    <property type="component" value="Linkage Group LG05"/>
</dbReference>
<keyword evidence="2" id="KW-1185">Reference proteome</keyword>
<evidence type="ECO:0000313" key="1">
    <source>
        <dbReference type="EMBL" id="KAI3736664.1"/>
    </source>
</evidence>
<evidence type="ECO:0000313" key="2">
    <source>
        <dbReference type="Proteomes" id="UP001055811"/>
    </source>
</evidence>
<organism evidence="1 2">
    <name type="scientific">Cichorium intybus</name>
    <name type="common">Chicory</name>
    <dbReference type="NCBI Taxonomy" id="13427"/>
    <lineage>
        <taxon>Eukaryota</taxon>
        <taxon>Viridiplantae</taxon>
        <taxon>Streptophyta</taxon>
        <taxon>Embryophyta</taxon>
        <taxon>Tracheophyta</taxon>
        <taxon>Spermatophyta</taxon>
        <taxon>Magnoliopsida</taxon>
        <taxon>eudicotyledons</taxon>
        <taxon>Gunneridae</taxon>
        <taxon>Pentapetalae</taxon>
        <taxon>asterids</taxon>
        <taxon>campanulids</taxon>
        <taxon>Asterales</taxon>
        <taxon>Asteraceae</taxon>
        <taxon>Cichorioideae</taxon>
        <taxon>Cichorieae</taxon>
        <taxon>Cichoriinae</taxon>
        <taxon>Cichorium</taxon>
    </lineage>
</organism>
<proteinExistence type="predicted"/>
<accession>A0ACB9CQS8</accession>
<dbReference type="EMBL" id="CM042013">
    <property type="protein sequence ID" value="KAI3736664.1"/>
    <property type="molecule type" value="Genomic_DNA"/>
</dbReference>
<sequence>MSIVTVTLSRAFNFVSCVWAFDQREHKGDGVFGFGLSYGGTLGTPSNVASPIERLLIPRGTATEQYHHSMLHYSDHLQVQSQSNQSHKSYPIFGFTCFAMTK</sequence>
<reference evidence="1 2" key="2">
    <citation type="journal article" date="2022" name="Mol. Ecol. Resour.">
        <title>The genomes of chicory, endive, great burdock and yacon provide insights into Asteraceae paleo-polyploidization history and plant inulin production.</title>
        <authorList>
            <person name="Fan W."/>
            <person name="Wang S."/>
            <person name="Wang H."/>
            <person name="Wang A."/>
            <person name="Jiang F."/>
            <person name="Liu H."/>
            <person name="Zhao H."/>
            <person name="Xu D."/>
            <person name="Zhang Y."/>
        </authorList>
    </citation>
    <scope>NUCLEOTIDE SEQUENCE [LARGE SCALE GENOMIC DNA]</scope>
    <source>
        <strain evidence="2">cv. Punajuju</strain>
        <tissue evidence="1">Leaves</tissue>
    </source>
</reference>
<gene>
    <name evidence="1" type="ORF">L2E82_26608</name>
</gene>
<protein>
    <submittedName>
        <fullName evidence="1">Uncharacterized protein</fullName>
    </submittedName>
</protein>
<comment type="caution">
    <text evidence="1">The sequence shown here is derived from an EMBL/GenBank/DDBJ whole genome shotgun (WGS) entry which is preliminary data.</text>
</comment>
<reference evidence="2" key="1">
    <citation type="journal article" date="2022" name="Mol. Ecol. Resour.">
        <title>The genomes of chicory, endive, great burdock and yacon provide insights into Asteraceae palaeo-polyploidization history and plant inulin production.</title>
        <authorList>
            <person name="Fan W."/>
            <person name="Wang S."/>
            <person name="Wang H."/>
            <person name="Wang A."/>
            <person name="Jiang F."/>
            <person name="Liu H."/>
            <person name="Zhao H."/>
            <person name="Xu D."/>
            <person name="Zhang Y."/>
        </authorList>
    </citation>
    <scope>NUCLEOTIDE SEQUENCE [LARGE SCALE GENOMIC DNA]</scope>
    <source>
        <strain evidence="2">cv. Punajuju</strain>
    </source>
</reference>